<dbReference type="InParanoid" id="I3EIW7"/>
<dbReference type="Proteomes" id="UP000002872">
    <property type="component" value="Unassembled WGS sequence"/>
</dbReference>
<feature type="compositionally biased region" description="Low complexity" evidence="1">
    <location>
        <begin position="95"/>
        <end position="106"/>
    </location>
</feature>
<organism evidence="2 3">
    <name type="scientific">Nematocida parisii (strain ERTm3)</name>
    <name type="common">Nematode killer fungus</name>
    <dbReference type="NCBI Taxonomy" id="935791"/>
    <lineage>
        <taxon>Eukaryota</taxon>
        <taxon>Fungi</taxon>
        <taxon>Fungi incertae sedis</taxon>
        <taxon>Microsporidia</taxon>
        <taxon>Nematocida</taxon>
    </lineage>
</organism>
<dbReference type="OMA" id="FTIDECQ"/>
<feature type="compositionally biased region" description="Polar residues" evidence="1">
    <location>
        <begin position="207"/>
        <end position="249"/>
    </location>
</feature>
<dbReference type="VEuPathDB" id="MicrosporidiaDB:NEQG_00983"/>
<evidence type="ECO:0000313" key="3">
    <source>
        <dbReference type="Proteomes" id="UP000002872"/>
    </source>
</evidence>
<evidence type="ECO:0000256" key="1">
    <source>
        <dbReference type="SAM" id="MobiDB-lite"/>
    </source>
</evidence>
<sequence>MRIEEKRLLKFFKNKDGMMEANELKHVMRCIYNTLVTKAKEKARSNKLKEGAIAKEPSRNPVEKEQTGLEIHEAPSVQSNIYYSPMDKAYADGVSSGESNEPSPSSADLDHVSMDGGQIFQDNAFNSMHNSRVSHTAVNQHFTGVPAFNPNPSAGRPEYRPDNAVGNVSNVMGDPIFHNISNSVNSPRNGVQDPFTDRNTAMHGNEESTSNHMEQINTTGPGSTNSMHPPTLNSFSGVASNRNTANNFINPNNSENASSSPETEVQNNNVISGEENFMEEFNEETKSLYKFAINEETEKEVLGEVPSFSFNVHS</sequence>
<reference evidence="2" key="1">
    <citation type="submission" date="2011-01" db="EMBL/GenBank/DDBJ databases">
        <title>The Genome Sequence of Nematocida parisii strain ERTm3.</title>
        <authorList>
            <consortium name="The Broad Institute Genome Sequencing Platform"/>
            <consortium name="The Broad Institute Genome Sequencing Center for Infectious Disease"/>
            <person name="Cuomo C."/>
            <person name="Troemel E."/>
            <person name="Young S.K."/>
            <person name="Zeng Q."/>
            <person name="Gargeya S."/>
            <person name="Fitzgerald M."/>
            <person name="Haas B."/>
            <person name="Abouelleil A."/>
            <person name="Alvarado L."/>
            <person name="Arachchi H.M."/>
            <person name="Berlin A."/>
            <person name="Chapman S.B."/>
            <person name="Gearin G."/>
            <person name="Goldberg J."/>
            <person name="Griggs A."/>
            <person name="Gujja S."/>
            <person name="Hansen M."/>
            <person name="Heiman D."/>
            <person name="Howarth C."/>
            <person name="Larimer J."/>
            <person name="Lui A."/>
            <person name="MacDonald P.J.P."/>
            <person name="McCowen C."/>
            <person name="Montmayeur A."/>
            <person name="Murphy C."/>
            <person name="Neiman D."/>
            <person name="Pearson M."/>
            <person name="Priest M."/>
            <person name="Roberts A."/>
            <person name="Saif S."/>
            <person name="Shea T."/>
            <person name="Sisk P."/>
            <person name="Stolte C."/>
            <person name="Sykes S."/>
            <person name="Wortman J."/>
            <person name="Nusbaum C."/>
            <person name="Birren B."/>
        </authorList>
    </citation>
    <scope>NUCLEOTIDE SEQUENCE</scope>
    <source>
        <strain evidence="2">ERTm3</strain>
    </source>
</reference>
<gene>
    <name evidence="2" type="ORF">NEQG_00983</name>
</gene>
<feature type="compositionally biased region" description="Low complexity" evidence="1">
    <location>
        <begin position="250"/>
        <end position="262"/>
    </location>
</feature>
<feature type="region of interest" description="Disordered" evidence="1">
    <location>
        <begin position="91"/>
        <end position="110"/>
    </location>
</feature>
<proteinExistence type="predicted"/>
<protein>
    <submittedName>
        <fullName evidence="2">Uncharacterized protein</fullName>
    </submittedName>
</protein>
<feature type="region of interest" description="Disordered" evidence="1">
    <location>
        <begin position="181"/>
        <end position="266"/>
    </location>
</feature>
<dbReference type="HOGENOM" id="CLU_903416_0_0_1"/>
<evidence type="ECO:0000313" key="2">
    <source>
        <dbReference type="EMBL" id="EIJ89164.1"/>
    </source>
</evidence>
<accession>I3EIW7</accession>
<dbReference type="OrthoDB" id="2191445at2759"/>
<keyword evidence="3" id="KW-1185">Reference proteome</keyword>
<dbReference type="AlphaFoldDB" id="I3EIW7"/>
<name>I3EIW7_NEMP3</name>
<dbReference type="EMBL" id="GL870877">
    <property type="protein sequence ID" value="EIJ89164.1"/>
    <property type="molecule type" value="Genomic_DNA"/>
</dbReference>